<dbReference type="Pfam" id="PF04759">
    <property type="entry name" value="DUF617"/>
    <property type="match status" value="1"/>
</dbReference>
<sequence length="255" mass="28556">MESQSRPMSPLMTPSPSTTPCHTPTRPLSPLTTPSPTRPAISLQQPSKKNKPSKPGKVYRRVRSLFRSFPIITPCKMPVHLNGNKPQNGHIHGGTRMTGTLYGYRKARVSLAIQENPRCLPMLNLELGVPTGKLLQEMGTGLMRLTLECEKKQSVEKTKLIEEPIWTMYCNGRKVGYGKKREPTEEDLNVMQMLHTVSMGAGVLPTENTEMPDGELTYMRAHFERVIGSKDSETFYVMNPDGNSGPELSIFFVRI</sequence>
<dbReference type="PANTHER" id="PTHR31696">
    <property type="entry name" value="PROTEIN MIZU-KUSSEI 1"/>
    <property type="match status" value="1"/>
</dbReference>
<dbReference type="InterPro" id="IPR006460">
    <property type="entry name" value="MIZ1-like_pln"/>
</dbReference>
<evidence type="ECO:0000313" key="3">
    <source>
        <dbReference type="Proteomes" id="UP001141806"/>
    </source>
</evidence>
<feature type="compositionally biased region" description="Basic residues" evidence="1">
    <location>
        <begin position="48"/>
        <end position="58"/>
    </location>
</feature>
<evidence type="ECO:0000313" key="2">
    <source>
        <dbReference type="EMBL" id="KAJ4977948.1"/>
    </source>
</evidence>
<dbReference type="NCBIfam" id="TIGR01570">
    <property type="entry name" value="A_thal_3588"/>
    <property type="match status" value="1"/>
</dbReference>
<feature type="compositionally biased region" description="Low complexity" evidence="1">
    <location>
        <begin position="7"/>
        <end position="39"/>
    </location>
</feature>
<gene>
    <name evidence="2" type="ORF">NE237_008728</name>
</gene>
<dbReference type="GO" id="GO:0010274">
    <property type="term" value="P:hydrotropism"/>
    <property type="evidence" value="ECO:0007669"/>
    <property type="project" value="InterPro"/>
</dbReference>
<name>A0A9Q0KW42_9MAGN</name>
<reference evidence="2" key="1">
    <citation type="journal article" date="2023" name="Plant J.">
        <title>The genome of the king protea, Protea cynaroides.</title>
        <authorList>
            <person name="Chang J."/>
            <person name="Duong T.A."/>
            <person name="Schoeman C."/>
            <person name="Ma X."/>
            <person name="Roodt D."/>
            <person name="Barker N."/>
            <person name="Li Z."/>
            <person name="Van de Peer Y."/>
            <person name="Mizrachi E."/>
        </authorList>
    </citation>
    <scope>NUCLEOTIDE SEQUENCE</scope>
    <source>
        <tissue evidence="2">Young leaves</tissue>
    </source>
</reference>
<dbReference type="PANTHER" id="PTHR31696:SF73">
    <property type="entry name" value="EXPRESSED PROTEIN"/>
    <property type="match status" value="1"/>
</dbReference>
<accession>A0A9Q0KW42</accession>
<comment type="caution">
    <text evidence="2">The sequence shown here is derived from an EMBL/GenBank/DDBJ whole genome shotgun (WGS) entry which is preliminary data.</text>
</comment>
<dbReference type="Proteomes" id="UP001141806">
    <property type="component" value="Unassembled WGS sequence"/>
</dbReference>
<evidence type="ECO:0000256" key="1">
    <source>
        <dbReference type="SAM" id="MobiDB-lite"/>
    </source>
</evidence>
<dbReference type="OrthoDB" id="672310at2759"/>
<organism evidence="2 3">
    <name type="scientific">Protea cynaroides</name>
    <dbReference type="NCBI Taxonomy" id="273540"/>
    <lineage>
        <taxon>Eukaryota</taxon>
        <taxon>Viridiplantae</taxon>
        <taxon>Streptophyta</taxon>
        <taxon>Embryophyta</taxon>
        <taxon>Tracheophyta</taxon>
        <taxon>Spermatophyta</taxon>
        <taxon>Magnoliopsida</taxon>
        <taxon>Proteales</taxon>
        <taxon>Proteaceae</taxon>
        <taxon>Protea</taxon>
    </lineage>
</organism>
<dbReference type="AlphaFoldDB" id="A0A9Q0KW42"/>
<dbReference type="EMBL" id="JAMYWD010000002">
    <property type="protein sequence ID" value="KAJ4977948.1"/>
    <property type="molecule type" value="Genomic_DNA"/>
</dbReference>
<feature type="region of interest" description="Disordered" evidence="1">
    <location>
        <begin position="1"/>
        <end position="58"/>
    </location>
</feature>
<evidence type="ECO:0008006" key="4">
    <source>
        <dbReference type="Google" id="ProtNLM"/>
    </source>
</evidence>
<keyword evidence="3" id="KW-1185">Reference proteome</keyword>
<proteinExistence type="predicted"/>
<protein>
    <recommendedName>
        <fullName evidence="4">Protein MIZU-KUSSEI 1-like</fullName>
    </recommendedName>
</protein>